<keyword evidence="1" id="KW-0472">Membrane</keyword>
<accession>A0A7H9BI56</accession>
<organism evidence="2 3">
    <name type="scientific">Chitinibacter bivalviorum</name>
    <dbReference type="NCBI Taxonomy" id="2739434"/>
    <lineage>
        <taxon>Bacteria</taxon>
        <taxon>Pseudomonadati</taxon>
        <taxon>Pseudomonadota</taxon>
        <taxon>Betaproteobacteria</taxon>
        <taxon>Neisseriales</taxon>
        <taxon>Chitinibacteraceae</taxon>
        <taxon>Chitinibacter</taxon>
    </lineage>
</organism>
<sequence>MNLLGTNFIIGEHLQPKIVRWLSVLPLVLMFSAFIPLFLLVGPLGRAMGIPGGAPVKEQPNGLLWLIAFIFIMVALMLMGYALGWLLNALIARYIFRWPSAKVCETFMYSNVPQEWRLDPRATSKTLSASAKLRNNWAITRTKGRWNFILVRGILGWGLPMFLGMSCLPVLTRHIQPTLAYFVPQIILWSLAGGLFGLIIWLFSERQFRKQHDTEA</sequence>
<dbReference type="KEGG" id="chiz:HQ393_06970"/>
<evidence type="ECO:0000313" key="3">
    <source>
        <dbReference type="Proteomes" id="UP000509597"/>
    </source>
</evidence>
<dbReference type="Proteomes" id="UP000509597">
    <property type="component" value="Chromosome"/>
</dbReference>
<dbReference type="AlphaFoldDB" id="A0A7H9BI56"/>
<feature type="transmembrane region" description="Helical" evidence="1">
    <location>
        <begin position="178"/>
        <end position="203"/>
    </location>
</feature>
<evidence type="ECO:0000313" key="2">
    <source>
        <dbReference type="EMBL" id="QLG88022.1"/>
    </source>
</evidence>
<protein>
    <submittedName>
        <fullName evidence="2">Uncharacterized protein</fullName>
    </submittedName>
</protein>
<feature type="transmembrane region" description="Helical" evidence="1">
    <location>
        <begin position="149"/>
        <end position="172"/>
    </location>
</feature>
<keyword evidence="3" id="KW-1185">Reference proteome</keyword>
<evidence type="ECO:0000256" key="1">
    <source>
        <dbReference type="SAM" id="Phobius"/>
    </source>
</evidence>
<reference evidence="2 3" key="1">
    <citation type="submission" date="2020-07" db="EMBL/GenBank/DDBJ databases">
        <title>Complete genome sequence of Chitinibacter sp. 2T18.</title>
        <authorList>
            <person name="Bae J.-W."/>
            <person name="Choi J.-W."/>
        </authorList>
    </citation>
    <scope>NUCLEOTIDE SEQUENCE [LARGE SCALE GENOMIC DNA]</scope>
    <source>
        <strain evidence="2 3">2T18</strain>
    </source>
</reference>
<keyword evidence="1" id="KW-1133">Transmembrane helix</keyword>
<name>A0A7H9BI56_9NEIS</name>
<feature type="transmembrane region" description="Helical" evidence="1">
    <location>
        <begin position="62"/>
        <end position="87"/>
    </location>
</feature>
<proteinExistence type="predicted"/>
<dbReference type="EMBL" id="CP058627">
    <property type="protein sequence ID" value="QLG88022.1"/>
    <property type="molecule type" value="Genomic_DNA"/>
</dbReference>
<dbReference type="RefSeq" id="WP_179358101.1">
    <property type="nucleotide sequence ID" value="NZ_CP058627.1"/>
</dbReference>
<feature type="transmembrane region" description="Helical" evidence="1">
    <location>
        <begin position="21"/>
        <end position="42"/>
    </location>
</feature>
<keyword evidence="1" id="KW-0812">Transmembrane</keyword>
<gene>
    <name evidence="2" type="ORF">HQ393_06970</name>
</gene>